<name>A0A956M0B7_UNCEI</name>
<dbReference type="PANTHER" id="PTHR30348">
    <property type="entry name" value="UNCHARACTERIZED PROTEIN YECE"/>
    <property type="match status" value="1"/>
</dbReference>
<gene>
    <name evidence="1" type="ORF">KC729_09080</name>
</gene>
<dbReference type="InterPro" id="IPR002763">
    <property type="entry name" value="DUF72"/>
</dbReference>
<evidence type="ECO:0000313" key="1">
    <source>
        <dbReference type="EMBL" id="MCA9727822.1"/>
    </source>
</evidence>
<dbReference type="Proteomes" id="UP000697710">
    <property type="component" value="Unassembled WGS sequence"/>
</dbReference>
<dbReference type="SUPFAM" id="SSF117396">
    <property type="entry name" value="TM1631-like"/>
    <property type="match status" value="1"/>
</dbReference>
<organism evidence="1 2">
    <name type="scientific">Eiseniibacteriota bacterium</name>
    <dbReference type="NCBI Taxonomy" id="2212470"/>
    <lineage>
        <taxon>Bacteria</taxon>
        <taxon>Candidatus Eiseniibacteriota</taxon>
    </lineage>
</organism>
<dbReference type="EMBL" id="JAGQHR010000242">
    <property type="protein sequence ID" value="MCA9727822.1"/>
    <property type="molecule type" value="Genomic_DNA"/>
</dbReference>
<reference evidence="1" key="1">
    <citation type="submission" date="2020-04" db="EMBL/GenBank/DDBJ databases">
        <authorList>
            <person name="Zhang T."/>
        </authorList>
    </citation>
    <scope>NUCLEOTIDE SEQUENCE</scope>
    <source>
        <strain evidence="1">HKST-UBA01</strain>
    </source>
</reference>
<sequence>MIRPVELDQSFLPAGVHLGTSSFSSEDWIGGFYPVGAKPADFLSHYAMRFHTVEIDATWHVVPSIRTFEAWARKAPPGFIFSLKVPKSVTHEKYLVGCEDEWREFLDLCDVLGEHRGPLLFQFPYVSRNRDPHEWETGEDFLRRLEAFLPLLPERGRYAIEVRNESWVGQPLLDLLRSRNVALTLVEYFTMPSGPELLRRMDPITADFAYIRFLGHHREMDLMVAEAREEGRRRGDWDSVLIDREAETRPWIAAVQSLLGRGRETFVYFNNHYAGFAPGSIELFLRLWQEETRSRTSSHEM</sequence>
<dbReference type="PANTHER" id="PTHR30348:SF4">
    <property type="entry name" value="DUF72 DOMAIN-CONTAINING PROTEIN"/>
    <property type="match status" value="1"/>
</dbReference>
<comment type="caution">
    <text evidence="1">The sequence shown here is derived from an EMBL/GenBank/DDBJ whole genome shotgun (WGS) entry which is preliminary data.</text>
</comment>
<evidence type="ECO:0000313" key="2">
    <source>
        <dbReference type="Proteomes" id="UP000697710"/>
    </source>
</evidence>
<protein>
    <submittedName>
        <fullName evidence="1">DUF72 domain-containing protein</fullName>
    </submittedName>
</protein>
<accession>A0A956M0B7</accession>
<dbReference type="InterPro" id="IPR036520">
    <property type="entry name" value="UPF0759_sf"/>
</dbReference>
<reference evidence="1" key="2">
    <citation type="journal article" date="2021" name="Microbiome">
        <title>Successional dynamics and alternative stable states in a saline activated sludge microbial community over 9 years.</title>
        <authorList>
            <person name="Wang Y."/>
            <person name="Ye J."/>
            <person name="Ju F."/>
            <person name="Liu L."/>
            <person name="Boyd J.A."/>
            <person name="Deng Y."/>
            <person name="Parks D.H."/>
            <person name="Jiang X."/>
            <person name="Yin X."/>
            <person name="Woodcroft B.J."/>
            <person name="Tyson G.W."/>
            <person name="Hugenholtz P."/>
            <person name="Polz M.F."/>
            <person name="Zhang T."/>
        </authorList>
    </citation>
    <scope>NUCLEOTIDE SEQUENCE</scope>
    <source>
        <strain evidence="1">HKST-UBA01</strain>
    </source>
</reference>
<proteinExistence type="predicted"/>
<dbReference type="Pfam" id="PF01904">
    <property type="entry name" value="DUF72"/>
    <property type="match status" value="1"/>
</dbReference>
<dbReference type="AlphaFoldDB" id="A0A956M0B7"/>
<dbReference type="Gene3D" id="3.20.20.410">
    <property type="entry name" value="Protein of unknown function UPF0759"/>
    <property type="match status" value="1"/>
</dbReference>